<name>A0AAI8IYQ9_9ENTR</name>
<gene>
    <name evidence="2" type="ORF">DKC00_24855</name>
    <name evidence="1" type="ORF">DKC11_08320</name>
</gene>
<dbReference type="EMBL" id="CP029443">
    <property type="protein sequence ID" value="AWL55868.1"/>
    <property type="molecule type" value="Genomic_DNA"/>
</dbReference>
<reference evidence="3 4" key="1">
    <citation type="submission" date="2018-05" db="EMBL/GenBank/DDBJ databases">
        <title>Klebsiella quasipneumonaiae provides a window into carbapenemase gene transfer, plasmid rearrangements and nosocomial acquisition from the hospital environment.</title>
        <authorList>
            <person name="Mathers A.J."/>
            <person name="Vegesana K."/>
            <person name="Stoesser N."/>
            <person name="Crook D."/>
            <person name="Vaughan A."/>
            <person name="Barry K."/>
            <person name="Parikh H."/>
            <person name="Sebra R."/>
            <person name="Kotay S."/>
            <person name="Walker A.S."/>
            <person name="Sheppard A.E."/>
        </authorList>
    </citation>
    <scope>NUCLEOTIDE SEQUENCE [LARGE SCALE GENOMIC DNA]</scope>
    <source>
        <strain evidence="1 4">CAV1947</strain>
        <strain evidence="2 3">CAV2018</strain>
    </source>
</reference>
<dbReference type="AlphaFoldDB" id="A0AAI8IYQ9"/>
<evidence type="ECO:0000313" key="1">
    <source>
        <dbReference type="EMBL" id="AWL55868.1"/>
    </source>
</evidence>
<evidence type="ECO:0000313" key="2">
    <source>
        <dbReference type="EMBL" id="AWL64743.1"/>
    </source>
</evidence>
<evidence type="ECO:0000313" key="3">
    <source>
        <dbReference type="Proteomes" id="UP000245649"/>
    </source>
</evidence>
<sequence length="68" mass="7509">MSVTYKITYEHRDGNETRSEEVLLQSDNEPTQDEIYDAVRRDTARLSSPKPGTTAVAGFSVIAVVPVP</sequence>
<dbReference type="Proteomes" id="UP000245649">
    <property type="component" value="Chromosome"/>
</dbReference>
<dbReference type="EMBL" id="CP029432">
    <property type="protein sequence ID" value="AWL64743.1"/>
    <property type="molecule type" value="Genomic_DNA"/>
</dbReference>
<protein>
    <submittedName>
        <fullName evidence="2">Uncharacterized protein</fullName>
    </submittedName>
</protein>
<organism evidence="2 3">
    <name type="scientific">Klebsiella quasipneumoniae</name>
    <dbReference type="NCBI Taxonomy" id="1463165"/>
    <lineage>
        <taxon>Bacteria</taxon>
        <taxon>Pseudomonadati</taxon>
        <taxon>Pseudomonadota</taxon>
        <taxon>Gammaproteobacteria</taxon>
        <taxon>Enterobacterales</taxon>
        <taxon>Enterobacteriaceae</taxon>
        <taxon>Klebsiella/Raoultella group</taxon>
        <taxon>Klebsiella</taxon>
        <taxon>Klebsiella pneumoniae complex</taxon>
    </lineage>
</organism>
<keyword evidence="4" id="KW-1185">Reference proteome</keyword>
<evidence type="ECO:0000313" key="4">
    <source>
        <dbReference type="Proteomes" id="UP000245760"/>
    </source>
</evidence>
<dbReference type="Proteomes" id="UP000245760">
    <property type="component" value="Chromosome"/>
</dbReference>
<accession>A0AAI8IYQ9</accession>
<proteinExistence type="predicted"/>